<evidence type="ECO:0000313" key="3">
    <source>
        <dbReference type="EMBL" id="BBY93529.1"/>
    </source>
</evidence>
<feature type="region of interest" description="Disordered" evidence="1">
    <location>
        <begin position="539"/>
        <end position="623"/>
    </location>
</feature>
<name>A0A9W4B3Z7_9MYCO</name>
<reference evidence="3 4" key="1">
    <citation type="journal article" date="2019" name="Emerg. Microbes Infect.">
        <title>Comprehensive subspecies identification of 175 nontuberculous mycobacteria species based on 7547 genomic profiles.</title>
        <authorList>
            <person name="Matsumoto Y."/>
            <person name="Kinjo T."/>
            <person name="Motooka D."/>
            <person name="Nabeya D."/>
            <person name="Jung N."/>
            <person name="Uechi K."/>
            <person name="Horii T."/>
            <person name="Iida T."/>
            <person name="Fujita J."/>
            <person name="Nakamura S."/>
        </authorList>
    </citation>
    <scope>NUCLEOTIDE SEQUENCE [LARGE SCALE GENOMIC DNA]</scope>
    <source>
        <strain evidence="3 4">JCM 6399</strain>
    </source>
</reference>
<dbReference type="AlphaFoldDB" id="A0A9W4B3Z7"/>
<feature type="chain" id="PRO_5040875812" description="PE-PPE domain-containing protein" evidence="2">
    <location>
        <begin position="40"/>
        <end position="673"/>
    </location>
</feature>
<dbReference type="KEGG" id="mgau:MGALJ_31980"/>
<gene>
    <name evidence="3" type="ORF">MGALJ_31980</name>
</gene>
<evidence type="ECO:0000256" key="2">
    <source>
        <dbReference type="SAM" id="SignalP"/>
    </source>
</evidence>
<feature type="compositionally biased region" description="Basic and acidic residues" evidence="1">
    <location>
        <begin position="549"/>
        <end position="559"/>
    </location>
</feature>
<evidence type="ECO:0000313" key="4">
    <source>
        <dbReference type="Proteomes" id="UP000465785"/>
    </source>
</evidence>
<organism evidence="3 4">
    <name type="scientific">Mycobacterium gallinarum</name>
    <dbReference type="NCBI Taxonomy" id="39689"/>
    <lineage>
        <taxon>Bacteria</taxon>
        <taxon>Bacillati</taxon>
        <taxon>Actinomycetota</taxon>
        <taxon>Actinomycetes</taxon>
        <taxon>Mycobacteriales</taxon>
        <taxon>Mycobacteriaceae</taxon>
        <taxon>Mycobacterium</taxon>
    </lineage>
</organism>
<accession>A0A9W4B3Z7</accession>
<sequence>MAKHRSKRAYPFAKKASMVGGAAVTATAMTLGLAPPASAALLDTPSPTDSIPEIPGINVITTGSPFGLLSIFGDDPFWVPALPSRIADEINGTSYLPGGDLDIPVTVPNPAYDPKCTDTRICPPETITGSLDLDLVSLRIPMVIAFGLGALATGMAYPQVEADLPNQPGGTGPNAEPGSSVTIVPMLLVLNPGRNDGGVAARFAFLFERFGIDTATNDFDVQTDGNAVLVPVKVDVGLQNDPLSDFAAWPNPVTLLNNAAALVFPTYILRGSDLEGVGLQTLNPLVANLVGNFGSAIIGEGLTVDLPGALPNIDLSREESILTLDPVLTSLLGDMFPGIDIEIPNGPELADQYESLNQYYTIENGAQPMLEPFRYPTDLLSVLSGQTITNPFADAVEPAIAMLGNLGYTNVVQYGDDPDDFRDDYQRDFGDNFGGNGGEAMPFFSFPENIEWEAVPGDFARALSGGIEDAFFYGGIPGLNNPPPSQRANPAALLADLLEQIIGPISLSSLTDVSSLKHAGDVLDAIDAVGGSAGNLATPLAANPLPEQNTEKRAVDAAERTASPTPPPSDTSGNAVSVPPLATEDVPQTQRPQLNIWRGTMHPSTGSGGSTTGVGSPRPGSIRDAISDTRQQIRSSVRSFAGNVGDVTRNIAKVATGGRPGGAGDTSGDADAE</sequence>
<feature type="region of interest" description="Disordered" evidence="1">
    <location>
        <begin position="654"/>
        <end position="673"/>
    </location>
</feature>
<keyword evidence="2" id="KW-0732">Signal</keyword>
<feature type="signal peptide" evidence="2">
    <location>
        <begin position="1"/>
        <end position="39"/>
    </location>
</feature>
<evidence type="ECO:0008006" key="5">
    <source>
        <dbReference type="Google" id="ProtNLM"/>
    </source>
</evidence>
<dbReference type="Proteomes" id="UP000465785">
    <property type="component" value="Chromosome"/>
</dbReference>
<dbReference type="RefSeq" id="WP_163730447.1">
    <property type="nucleotide sequence ID" value="NZ_AP022601.1"/>
</dbReference>
<dbReference type="EMBL" id="AP022601">
    <property type="protein sequence ID" value="BBY93529.1"/>
    <property type="molecule type" value="Genomic_DNA"/>
</dbReference>
<proteinExistence type="predicted"/>
<protein>
    <recommendedName>
        <fullName evidence="5">PE-PPE domain-containing protein</fullName>
    </recommendedName>
</protein>
<evidence type="ECO:0000256" key="1">
    <source>
        <dbReference type="SAM" id="MobiDB-lite"/>
    </source>
</evidence>
<keyword evidence="4" id="KW-1185">Reference proteome</keyword>